<comment type="caution">
    <text evidence="2">The sequence shown here is derived from an EMBL/GenBank/DDBJ whole genome shotgun (WGS) entry which is preliminary data.</text>
</comment>
<dbReference type="AlphaFoldDB" id="A0A939ES27"/>
<evidence type="ECO:0000256" key="1">
    <source>
        <dbReference type="SAM" id="MobiDB-lite"/>
    </source>
</evidence>
<keyword evidence="3" id="KW-1185">Reference proteome</keyword>
<name>A0A939ES27_9HYPH</name>
<evidence type="ECO:0000313" key="3">
    <source>
        <dbReference type="Proteomes" id="UP000664779"/>
    </source>
</evidence>
<feature type="compositionally biased region" description="Polar residues" evidence="1">
    <location>
        <begin position="38"/>
        <end position="49"/>
    </location>
</feature>
<sequence>AQQVISGDKLIERHNLERCLGRAGLLQHQNSESKKNRQTPGVCQQSGGSNDPPFSLGCREARSCLAGKELDHLWLNRQRGKERSTCG</sequence>
<organism evidence="2 3">
    <name type="scientific">Roseibium limicola</name>
    <dbReference type="NCBI Taxonomy" id="2816037"/>
    <lineage>
        <taxon>Bacteria</taxon>
        <taxon>Pseudomonadati</taxon>
        <taxon>Pseudomonadota</taxon>
        <taxon>Alphaproteobacteria</taxon>
        <taxon>Hyphomicrobiales</taxon>
        <taxon>Stappiaceae</taxon>
        <taxon>Roseibium</taxon>
    </lineage>
</organism>
<dbReference type="EMBL" id="JAFLNF010000017">
    <property type="protein sequence ID" value="MBO0347517.1"/>
    <property type="molecule type" value="Genomic_DNA"/>
</dbReference>
<accession>A0A939ES27</accession>
<reference evidence="2" key="1">
    <citation type="submission" date="2021-03" db="EMBL/GenBank/DDBJ databases">
        <title>Roseibium sp. CAU 1637 isolated from Incheon.</title>
        <authorList>
            <person name="Kim W."/>
        </authorList>
    </citation>
    <scope>NUCLEOTIDE SEQUENCE</scope>
    <source>
        <strain evidence="2">CAU 1637</strain>
    </source>
</reference>
<feature type="region of interest" description="Disordered" evidence="1">
    <location>
        <begin position="27"/>
        <end position="53"/>
    </location>
</feature>
<gene>
    <name evidence="2" type="ORF">J0X15_19995</name>
</gene>
<feature type="non-terminal residue" evidence="2">
    <location>
        <position position="1"/>
    </location>
</feature>
<proteinExistence type="predicted"/>
<evidence type="ECO:0000313" key="2">
    <source>
        <dbReference type="EMBL" id="MBO0347517.1"/>
    </source>
</evidence>
<dbReference type="RefSeq" id="WP_206944751.1">
    <property type="nucleotide sequence ID" value="NZ_JAFLNF010000017.1"/>
</dbReference>
<protein>
    <submittedName>
        <fullName evidence="2">Uncharacterized protein</fullName>
    </submittedName>
</protein>
<dbReference type="Proteomes" id="UP000664779">
    <property type="component" value="Unassembled WGS sequence"/>
</dbReference>